<evidence type="ECO:0000256" key="1">
    <source>
        <dbReference type="ARBA" id="ARBA00004651"/>
    </source>
</evidence>
<keyword evidence="3" id="KW-0547">Nucleotide-binding</keyword>
<dbReference type="OrthoDB" id="9806127at2"/>
<dbReference type="InterPro" id="IPR011527">
    <property type="entry name" value="ABC1_TM_dom"/>
</dbReference>
<dbReference type="InterPro" id="IPR027417">
    <property type="entry name" value="P-loop_NTPase"/>
</dbReference>
<name>C0W195_9ACTO</name>
<feature type="transmembrane region" description="Helical" evidence="7">
    <location>
        <begin position="56"/>
        <end position="77"/>
    </location>
</feature>
<reference evidence="10 11" key="1">
    <citation type="submission" date="2009-01" db="EMBL/GenBank/DDBJ databases">
        <authorList>
            <person name="Qin X."/>
            <person name="Bachman B."/>
            <person name="Battles P."/>
            <person name="Bell A."/>
            <person name="Bess C."/>
            <person name="Bickham C."/>
            <person name="Chaboub L."/>
            <person name="Chen D."/>
            <person name="Coyle M."/>
            <person name="Deiros D.R."/>
            <person name="Dinh H."/>
            <person name="Forbes L."/>
            <person name="Fowler G."/>
            <person name="Francisco L."/>
            <person name="Fu Q."/>
            <person name="Gubbala S."/>
            <person name="Hale W."/>
            <person name="Han Y."/>
            <person name="Hemphill L."/>
            <person name="Highlander S.K."/>
            <person name="Hirani K."/>
            <person name="Hogues M."/>
            <person name="Jackson L."/>
            <person name="Jakkamsetti A."/>
            <person name="Javaid M."/>
            <person name="Jiang H."/>
            <person name="Korchina V."/>
            <person name="Kovar C."/>
            <person name="Lara F."/>
            <person name="Lee S."/>
            <person name="Mata R."/>
            <person name="Mathew T."/>
            <person name="Moen C."/>
            <person name="Morales K."/>
            <person name="Munidasa M."/>
            <person name="Nazareth L."/>
            <person name="Ngo R."/>
            <person name="Nguyen L."/>
            <person name="Okwuonu G."/>
            <person name="Ongeri F."/>
            <person name="Patil S."/>
            <person name="Petrosino J."/>
            <person name="Pham C."/>
            <person name="Pham P."/>
            <person name="Pu L.-L."/>
            <person name="Puazo M."/>
            <person name="Raj R."/>
            <person name="Reid J."/>
            <person name="Rouhana J."/>
            <person name="Saada N."/>
            <person name="Shang Y."/>
            <person name="Simmons D."/>
            <person name="Thornton R."/>
            <person name="Warren J."/>
            <person name="Weissenberger G."/>
            <person name="Zhang J."/>
            <person name="Zhang L."/>
            <person name="Zhou C."/>
            <person name="Zhu D."/>
            <person name="Muzny D."/>
            <person name="Worley K."/>
            <person name="Gibbs R."/>
        </authorList>
    </citation>
    <scope>NUCLEOTIDE SEQUENCE [LARGE SCALE GENOMIC DNA]</scope>
    <source>
        <strain evidence="10 11">DSM 15436</strain>
    </source>
</reference>
<feature type="transmembrane region" description="Helical" evidence="7">
    <location>
        <begin position="136"/>
        <end position="159"/>
    </location>
</feature>
<dbReference type="Gene3D" id="3.40.50.300">
    <property type="entry name" value="P-loop containing nucleotide triphosphate hydrolases"/>
    <property type="match status" value="1"/>
</dbReference>
<dbReference type="InterPro" id="IPR039421">
    <property type="entry name" value="Type_1_exporter"/>
</dbReference>
<dbReference type="Gene3D" id="1.20.1560.10">
    <property type="entry name" value="ABC transporter type 1, transmembrane domain"/>
    <property type="match status" value="1"/>
</dbReference>
<feature type="transmembrane region" description="Helical" evidence="7">
    <location>
        <begin position="165"/>
        <end position="186"/>
    </location>
</feature>
<evidence type="ECO:0000313" key="11">
    <source>
        <dbReference type="Proteomes" id="UP000010301"/>
    </source>
</evidence>
<dbReference type="PROSITE" id="PS50893">
    <property type="entry name" value="ABC_TRANSPORTER_2"/>
    <property type="match status" value="1"/>
</dbReference>
<dbReference type="GO" id="GO:0034040">
    <property type="term" value="F:ATPase-coupled lipid transmembrane transporter activity"/>
    <property type="evidence" value="ECO:0007669"/>
    <property type="project" value="TreeGrafter"/>
</dbReference>
<dbReference type="InterPro" id="IPR036640">
    <property type="entry name" value="ABC1_TM_sf"/>
</dbReference>
<keyword evidence="5 7" id="KW-1133">Transmembrane helix</keyword>
<feature type="transmembrane region" description="Helical" evidence="7">
    <location>
        <begin position="281"/>
        <end position="304"/>
    </location>
</feature>
<dbReference type="HOGENOM" id="CLU_000604_84_9_11"/>
<dbReference type="SMART" id="SM00382">
    <property type="entry name" value="AAA"/>
    <property type="match status" value="1"/>
</dbReference>
<comment type="subcellular location">
    <subcellularLocation>
        <location evidence="1">Cell membrane</location>
        <topology evidence="1">Multi-pass membrane protein</topology>
    </subcellularLocation>
</comment>
<evidence type="ECO:0000259" key="8">
    <source>
        <dbReference type="PROSITE" id="PS50893"/>
    </source>
</evidence>
<evidence type="ECO:0000313" key="10">
    <source>
        <dbReference type="EMBL" id="EEH63584.1"/>
    </source>
</evidence>
<dbReference type="EMBL" id="ACFG01000032">
    <property type="protein sequence ID" value="EEH63584.1"/>
    <property type="molecule type" value="Genomic_DNA"/>
</dbReference>
<feature type="transmembrane region" description="Helical" evidence="7">
    <location>
        <begin position="20"/>
        <end position="44"/>
    </location>
</feature>
<dbReference type="Pfam" id="PF00005">
    <property type="entry name" value="ABC_tran"/>
    <property type="match status" value="1"/>
</dbReference>
<dbReference type="RefSeq" id="WP_006546355.1">
    <property type="nucleotide sequence ID" value="NZ_DS999541.1"/>
</dbReference>
<accession>C0W195</accession>
<keyword evidence="6 7" id="KW-0472">Membrane</keyword>
<proteinExistence type="predicted"/>
<evidence type="ECO:0000256" key="2">
    <source>
        <dbReference type="ARBA" id="ARBA00022692"/>
    </source>
</evidence>
<evidence type="ECO:0000256" key="4">
    <source>
        <dbReference type="ARBA" id="ARBA00022840"/>
    </source>
</evidence>
<dbReference type="GO" id="GO:0016887">
    <property type="term" value="F:ATP hydrolysis activity"/>
    <property type="evidence" value="ECO:0007669"/>
    <property type="project" value="InterPro"/>
</dbReference>
<dbReference type="CDD" id="cd03228">
    <property type="entry name" value="ABCC_MRP_Like"/>
    <property type="match status" value="1"/>
</dbReference>
<keyword evidence="4 10" id="KW-0067">ATP-binding</keyword>
<keyword evidence="2 7" id="KW-0812">Transmembrane</keyword>
<organism evidence="10 11">
    <name type="scientific">Gleimia coleocanis DSM 15436</name>
    <dbReference type="NCBI Taxonomy" id="525245"/>
    <lineage>
        <taxon>Bacteria</taxon>
        <taxon>Bacillati</taxon>
        <taxon>Actinomycetota</taxon>
        <taxon>Actinomycetes</taxon>
        <taxon>Actinomycetales</taxon>
        <taxon>Actinomycetaceae</taxon>
        <taxon>Gleimia</taxon>
    </lineage>
</organism>
<dbReference type="Proteomes" id="UP000010301">
    <property type="component" value="Unassembled WGS sequence"/>
</dbReference>
<sequence length="569" mass="62168">MKKPKKLAVISPVGKRDTRLVMLGRIGYGIGVALTLLTLAQILGAQPITKPSVTQTILIAVGITLAFTASFFELWYGGHAARKEEKRIRHNLLGRLFAQQKALSLKAEGESEHTNDGQLIAMLTDNTERVVEFRQVYFGSTLAAIAIPFLTLLYVVIAIDWLTGLVLILMVPVIPFGVRGFMKLFAKTSANSRKQRGKLAARYLDAIRNLVLIRLHGAAERIEEELKEQGETNRKAIMKLLAGNQVVIIVLDGLFSLCLIVVACAMSYYRYQAEAIDLTAVFSIIFLSFLLLEPLNQIAGFFYIGMGGMASEKSIRKYLEETKTTATTQQHEATTITPDAELVIQARDLHFDYGRGPVLKGINLDVPKGKKIAIVGRSGGGKSTLLKLFKGSLPLQDGTLYVCGENVATSETFAQNIAFVAQKTWLFTGNIRDNLLLAKPDATDAEIWEALEKANLAAEIRNMGGELDASVGEQGALISGGQAQRLSLARAFLSGRKLLILDEPTAQVDIDSEAKLIEAISKIDDAYTVVVVTHRLALLKLADATFTLENGVIDSYAPHTQEENEKAGH</sequence>
<feature type="domain" description="ABC transmembrane type-1" evidence="9">
    <location>
        <begin position="31"/>
        <end position="307"/>
    </location>
</feature>
<dbReference type="eggNOG" id="COG1132">
    <property type="taxonomic scope" value="Bacteria"/>
</dbReference>
<evidence type="ECO:0000256" key="5">
    <source>
        <dbReference type="ARBA" id="ARBA00022989"/>
    </source>
</evidence>
<dbReference type="AlphaFoldDB" id="C0W195"/>
<dbReference type="GO" id="GO:0005886">
    <property type="term" value="C:plasma membrane"/>
    <property type="evidence" value="ECO:0007669"/>
    <property type="project" value="UniProtKB-SubCell"/>
</dbReference>
<dbReference type="GO" id="GO:0140359">
    <property type="term" value="F:ABC-type transporter activity"/>
    <property type="evidence" value="ECO:0007669"/>
    <property type="project" value="InterPro"/>
</dbReference>
<dbReference type="InterPro" id="IPR017871">
    <property type="entry name" value="ABC_transporter-like_CS"/>
</dbReference>
<dbReference type="PANTHER" id="PTHR24221:SF261">
    <property type="entry name" value="GLUTATHIONE_L-CYSTEINE TRANSPORT SYSTEM ATP-BINDING_PERMEASE PROTEIN CYDD"/>
    <property type="match status" value="1"/>
</dbReference>
<dbReference type="PANTHER" id="PTHR24221">
    <property type="entry name" value="ATP-BINDING CASSETTE SUB-FAMILY B"/>
    <property type="match status" value="1"/>
</dbReference>
<dbReference type="Pfam" id="PF00664">
    <property type="entry name" value="ABC_membrane"/>
    <property type="match status" value="1"/>
</dbReference>
<keyword evidence="11" id="KW-1185">Reference proteome</keyword>
<dbReference type="PROSITE" id="PS00211">
    <property type="entry name" value="ABC_TRANSPORTER_1"/>
    <property type="match status" value="1"/>
</dbReference>
<dbReference type="SUPFAM" id="SSF90123">
    <property type="entry name" value="ABC transporter transmembrane region"/>
    <property type="match status" value="1"/>
</dbReference>
<dbReference type="PROSITE" id="PS50929">
    <property type="entry name" value="ABC_TM1F"/>
    <property type="match status" value="1"/>
</dbReference>
<evidence type="ECO:0000256" key="6">
    <source>
        <dbReference type="ARBA" id="ARBA00023136"/>
    </source>
</evidence>
<dbReference type="SUPFAM" id="SSF52540">
    <property type="entry name" value="P-loop containing nucleoside triphosphate hydrolases"/>
    <property type="match status" value="1"/>
</dbReference>
<feature type="domain" description="ABC transporter" evidence="8">
    <location>
        <begin position="344"/>
        <end position="569"/>
    </location>
</feature>
<feature type="transmembrane region" description="Helical" evidence="7">
    <location>
        <begin position="246"/>
        <end position="269"/>
    </location>
</feature>
<evidence type="ECO:0000256" key="7">
    <source>
        <dbReference type="SAM" id="Phobius"/>
    </source>
</evidence>
<evidence type="ECO:0000259" key="9">
    <source>
        <dbReference type="PROSITE" id="PS50929"/>
    </source>
</evidence>
<dbReference type="STRING" id="525245.HMPREF0044_1185"/>
<dbReference type="GO" id="GO:0005524">
    <property type="term" value="F:ATP binding"/>
    <property type="evidence" value="ECO:0007669"/>
    <property type="project" value="UniProtKB-KW"/>
</dbReference>
<dbReference type="InterPro" id="IPR003593">
    <property type="entry name" value="AAA+_ATPase"/>
</dbReference>
<comment type="caution">
    <text evidence="10">The sequence shown here is derived from an EMBL/GenBank/DDBJ whole genome shotgun (WGS) entry which is preliminary data.</text>
</comment>
<gene>
    <name evidence="10" type="ORF">HMPREF0044_1185</name>
</gene>
<evidence type="ECO:0000256" key="3">
    <source>
        <dbReference type="ARBA" id="ARBA00022741"/>
    </source>
</evidence>
<dbReference type="InterPro" id="IPR003439">
    <property type="entry name" value="ABC_transporter-like_ATP-bd"/>
</dbReference>
<protein>
    <submittedName>
        <fullName evidence="10">ABC transporter, ATP-binding protein</fullName>
    </submittedName>
</protein>